<dbReference type="RefSeq" id="WP_096327533.1">
    <property type="nucleotide sequence ID" value="NZ_FOMX01000077.1"/>
</dbReference>
<sequence length="77" mass="8014">MTITRGVVPEHVEPQHEPPEGDRARGENRIPEDSSGGAPDPGENIGDTGCGCHGAPGASGLPALLAALLLRRRSRPR</sequence>
<dbReference type="InterPro" id="IPR017756">
    <property type="entry name" value="TM_Gly-Cys-Arg_CS"/>
</dbReference>
<reference evidence="3" key="1">
    <citation type="submission" date="2016-10" db="EMBL/GenBank/DDBJ databases">
        <authorList>
            <person name="Varghese N."/>
            <person name="Submissions S."/>
        </authorList>
    </citation>
    <scope>NUCLEOTIDE SEQUENCE [LARGE SCALE GENOMIC DNA]</scope>
    <source>
        <strain evidence="3">ATCC 25963</strain>
    </source>
</reference>
<dbReference type="EMBL" id="FOMX01000077">
    <property type="protein sequence ID" value="SFF44440.1"/>
    <property type="molecule type" value="Genomic_DNA"/>
</dbReference>
<proteinExistence type="predicted"/>
<dbReference type="STRING" id="54.SAMN02745121_08890"/>
<name>A0A1I2IRU9_9BACT</name>
<evidence type="ECO:0000256" key="1">
    <source>
        <dbReference type="SAM" id="MobiDB-lite"/>
    </source>
</evidence>
<organism evidence="2 3">
    <name type="scientific">Nannocystis exedens</name>
    <dbReference type="NCBI Taxonomy" id="54"/>
    <lineage>
        <taxon>Bacteria</taxon>
        <taxon>Pseudomonadati</taxon>
        <taxon>Myxococcota</taxon>
        <taxon>Polyangia</taxon>
        <taxon>Nannocystales</taxon>
        <taxon>Nannocystaceae</taxon>
        <taxon>Nannocystis</taxon>
    </lineage>
</organism>
<gene>
    <name evidence="2" type="ORF">SAMN02745121_08890</name>
</gene>
<feature type="region of interest" description="Disordered" evidence="1">
    <location>
        <begin position="1"/>
        <end position="58"/>
    </location>
</feature>
<keyword evidence="3" id="KW-1185">Reference proteome</keyword>
<evidence type="ECO:0000313" key="3">
    <source>
        <dbReference type="Proteomes" id="UP000199400"/>
    </source>
</evidence>
<dbReference type="AlphaFoldDB" id="A0A1I2IRU9"/>
<feature type="compositionally biased region" description="Basic and acidic residues" evidence="1">
    <location>
        <begin position="8"/>
        <end position="32"/>
    </location>
</feature>
<evidence type="ECO:0000313" key="2">
    <source>
        <dbReference type="EMBL" id="SFF44440.1"/>
    </source>
</evidence>
<protein>
    <submittedName>
        <fullName evidence="2">Myxococcales GC_trans_RRR domain-containing protein</fullName>
    </submittedName>
</protein>
<dbReference type="Proteomes" id="UP000199400">
    <property type="component" value="Unassembled WGS sequence"/>
</dbReference>
<dbReference type="NCBIfam" id="TIGR03382">
    <property type="entry name" value="GC_trans_RRR"/>
    <property type="match status" value="1"/>
</dbReference>
<accession>A0A1I2IRU9</accession>